<feature type="transmembrane region" description="Helical" evidence="7">
    <location>
        <begin position="158"/>
        <end position="181"/>
    </location>
</feature>
<keyword evidence="6 7" id="KW-0472">Membrane</keyword>
<feature type="transmembrane region" description="Helical" evidence="7">
    <location>
        <begin position="65"/>
        <end position="83"/>
    </location>
</feature>
<feature type="transmembrane region" description="Helical" evidence="7">
    <location>
        <begin position="224"/>
        <end position="247"/>
    </location>
</feature>
<name>A0ABQ6IVD4_9MICO</name>
<evidence type="ECO:0000256" key="5">
    <source>
        <dbReference type="ARBA" id="ARBA00022989"/>
    </source>
</evidence>
<feature type="transmembrane region" description="Helical" evidence="7">
    <location>
        <begin position="95"/>
        <end position="117"/>
    </location>
</feature>
<dbReference type="RefSeq" id="WP_284304955.1">
    <property type="nucleotide sequence ID" value="NZ_BSUO01000001.1"/>
</dbReference>
<keyword evidence="3" id="KW-1003">Cell membrane</keyword>
<keyword evidence="9" id="KW-1185">Reference proteome</keyword>
<feature type="transmembrane region" description="Helical" evidence="7">
    <location>
        <begin position="6"/>
        <end position="27"/>
    </location>
</feature>
<feature type="transmembrane region" description="Helical" evidence="7">
    <location>
        <begin position="286"/>
        <end position="305"/>
    </location>
</feature>
<evidence type="ECO:0000313" key="8">
    <source>
        <dbReference type="EMBL" id="GMA41406.1"/>
    </source>
</evidence>
<dbReference type="InterPro" id="IPR004776">
    <property type="entry name" value="Mem_transp_PIN-like"/>
</dbReference>
<feature type="transmembrane region" description="Helical" evidence="7">
    <location>
        <begin position="34"/>
        <end position="53"/>
    </location>
</feature>
<evidence type="ECO:0000256" key="4">
    <source>
        <dbReference type="ARBA" id="ARBA00022692"/>
    </source>
</evidence>
<evidence type="ECO:0000256" key="3">
    <source>
        <dbReference type="ARBA" id="ARBA00022475"/>
    </source>
</evidence>
<feature type="transmembrane region" description="Helical" evidence="7">
    <location>
        <begin position="253"/>
        <end position="274"/>
    </location>
</feature>
<organism evidence="8 9">
    <name type="scientific">Mobilicoccus caccae</name>
    <dbReference type="NCBI Taxonomy" id="1859295"/>
    <lineage>
        <taxon>Bacteria</taxon>
        <taxon>Bacillati</taxon>
        <taxon>Actinomycetota</taxon>
        <taxon>Actinomycetes</taxon>
        <taxon>Micrococcales</taxon>
        <taxon>Dermatophilaceae</taxon>
        <taxon>Mobilicoccus</taxon>
    </lineage>
</organism>
<protein>
    <submittedName>
        <fullName evidence="8">Membrane protein</fullName>
    </submittedName>
</protein>
<dbReference type="PANTHER" id="PTHR36838:SF3">
    <property type="entry name" value="TRANSPORTER AUXIN EFFLUX CARRIER EC FAMILY"/>
    <property type="match status" value="1"/>
</dbReference>
<comment type="caution">
    <text evidence="8">The sequence shown here is derived from an EMBL/GenBank/DDBJ whole genome shotgun (WGS) entry which is preliminary data.</text>
</comment>
<feature type="transmembrane region" description="Helical" evidence="7">
    <location>
        <begin position="193"/>
        <end position="212"/>
    </location>
</feature>
<comment type="subcellular location">
    <subcellularLocation>
        <location evidence="1">Membrane</location>
        <topology evidence="1">Multi-pass membrane protein</topology>
    </subcellularLocation>
</comment>
<sequence length="307" mass="31413">MLGALTGFATIGIVIAVGALVAHLGLFDMQAQTMLSRLAFFVASPALMLLTIGESDVAHVLSANLVASVASVVVTASILLVIARWRWRMSAGEATIGALSTTYVNAGNLGIPVAAYVLGDASLVAPTLLIQLLVMAPLSLAILDRFVRGGGGGVRRTVLGALSNPLTVGSLLGLALGLSGWTLPEVIHAPLDLIAQMAVPAMLLAYGIALRLGPGLGAGLGRKLWVTCSLKLLVQPFVAYAAGHWILGASGAPLLAIVITAALPTAQNIFVYASRYDVGTALARDTILITTIGSVPVILTATLLLSP</sequence>
<feature type="transmembrane region" description="Helical" evidence="7">
    <location>
        <begin position="123"/>
        <end position="146"/>
    </location>
</feature>
<dbReference type="EMBL" id="BSUO01000001">
    <property type="protein sequence ID" value="GMA41406.1"/>
    <property type="molecule type" value="Genomic_DNA"/>
</dbReference>
<evidence type="ECO:0000313" key="9">
    <source>
        <dbReference type="Proteomes" id="UP001157126"/>
    </source>
</evidence>
<accession>A0ABQ6IVD4</accession>
<gene>
    <name evidence="8" type="ORF">GCM10025883_34510</name>
</gene>
<keyword evidence="5 7" id="KW-1133">Transmembrane helix</keyword>
<dbReference type="Pfam" id="PF03547">
    <property type="entry name" value="Mem_trans"/>
    <property type="match status" value="2"/>
</dbReference>
<evidence type="ECO:0000256" key="1">
    <source>
        <dbReference type="ARBA" id="ARBA00004141"/>
    </source>
</evidence>
<reference evidence="9" key="1">
    <citation type="journal article" date="2019" name="Int. J. Syst. Evol. Microbiol.">
        <title>The Global Catalogue of Microorganisms (GCM) 10K type strain sequencing project: providing services to taxonomists for standard genome sequencing and annotation.</title>
        <authorList>
            <consortium name="The Broad Institute Genomics Platform"/>
            <consortium name="The Broad Institute Genome Sequencing Center for Infectious Disease"/>
            <person name="Wu L."/>
            <person name="Ma J."/>
        </authorList>
    </citation>
    <scope>NUCLEOTIDE SEQUENCE [LARGE SCALE GENOMIC DNA]</scope>
    <source>
        <strain evidence="9">NBRC 113072</strain>
    </source>
</reference>
<evidence type="ECO:0000256" key="2">
    <source>
        <dbReference type="ARBA" id="ARBA00022448"/>
    </source>
</evidence>
<keyword evidence="4 7" id="KW-0812">Transmembrane</keyword>
<dbReference type="Proteomes" id="UP001157126">
    <property type="component" value="Unassembled WGS sequence"/>
</dbReference>
<dbReference type="PANTHER" id="PTHR36838">
    <property type="entry name" value="AUXIN EFFLUX CARRIER FAMILY PROTEIN"/>
    <property type="match status" value="1"/>
</dbReference>
<evidence type="ECO:0000256" key="7">
    <source>
        <dbReference type="SAM" id="Phobius"/>
    </source>
</evidence>
<evidence type="ECO:0000256" key="6">
    <source>
        <dbReference type="ARBA" id="ARBA00023136"/>
    </source>
</evidence>
<proteinExistence type="predicted"/>
<keyword evidence="2" id="KW-0813">Transport</keyword>